<keyword evidence="2" id="KW-1185">Reference proteome</keyword>
<protein>
    <submittedName>
        <fullName evidence="1">Uncharacterized protein</fullName>
    </submittedName>
</protein>
<proteinExistence type="predicted"/>
<gene>
    <name evidence="1" type="ORF">EYF80_037333</name>
</gene>
<sequence>MTILVFLAYSKRKTKSCRLQQPSTFAEHVADSPEGTFTSDVQEAHNTIEALPTAGSGVCKKQL</sequence>
<reference evidence="1 2" key="1">
    <citation type="submission" date="2019-03" db="EMBL/GenBank/DDBJ databases">
        <title>First draft genome of Liparis tanakae, snailfish: a comprehensive survey of snailfish specific genes.</title>
        <authorList>
            <person name="Kim W."/>
            <person name="Song I."/>
            <person name="Jeong J.-H."/>
            <person name="Kim D."/>
            <person name="Kim S."/>
            <person name="Ryu S."/>
            <person name="Song J.Y."/>
            <person name="Lee S.K."/>
        </authorList>
    </citation>
    <scope>NUCLEOTIDE SEQUENCE [LARGE SCALE GENOMIC DNA]</scope>
    <source>
        <tissue evidence="1">Muscle</tissue>
    </source>
</reference>
<organism evidence="1 2">
    <name type="scientific">Liparis tanakae</name>
    <name type="common">Tanaka's snailfish</name>
    <dbReference type="NCBI Taxonomy" id="230148"/>
    <lineage>
        <taxon>Eukaryota</taxon>
        <taxon>Metazoa</taxon>
        <taxon>Chordata</taxon>
        <taxon>Craniata</taxon>
        <taxon>Vertebrata</taxon>
        <taxon>Euteleostomi</taxon>
        <taxon>Actinopterygii</taxon>
        <taxon>Neopterygii</taxon>
        <taxon>Teleostei</taxon>
        <taxon>Neoteleostei</taxon>
        <taxon>Acanthomorphata</taxon>
        <taxon>Eupercaria</taxon>
        <taxon>Perciformes</taxon>
        <taxon>Cottioidei</taxon>
        <taxon>Cottales</taxon>
        <taxon>Liparidae</taxon>
        <taxon>Liparis</taxon>
    </lineage>
</organism>
<accession>A0A4Z2GI59</accession>
<dbReference type="AlphaFoldDB" id="A0A4Z2GI59"/>
<evidence type="ECO:0000313" key="2">
    <source>
        <dbReference type="Proteomes" id="UP000314294"/>
    </source>
</evidence>
<dbReference type="Proteomes" id="UP000314294">
    <property type="component" value="Unassembled WGS sequence"/>
</dbReference>
<comment type="caution">
    <text evidence="1">The sequence shown here is derived from an EMBL/GenBank/DDBJ whole genome shotgun (WGS) entry which is preliminary data.</text>
</comment>
<dbReference type="EMBL" id="SRLO01000546">
    <property type="protein sequence ID" value="TNN52474.1"/>
    <property type="molecule type" value="Genomic_DNA"/>
</dbReference>
<evidence type="ECO:0000313" key="1">
    <source>
        <dbReference type="EMBL" id="TNN52474.1"/>
    </source>
</evidence>
<name>A0A4Z2GI59_9TELE</name>